<evidence type="ECO:0000259" key="9">
    <source>
        <dbReference type="PROSITE" id="PS51669"/>
    </source>
</evidence>
<dbReference type="InterPro" id="IPR006657">
    <property type="entry name" value="MoPterin_dinucl-bd_dom"/>
</dbReference>
<gene>
    <name evidence="10" type="ORF">H7313_03120</name>
</gene>
<dbReference type="GO" id="GO:0009061">
    <property type="term" value="P:anaerobic respiration"/>
    <property type="evidence" value="ECO:0007669"/>
    <property type="project" value="TreeGrafter"/>
</dbReference>
<proteinExistence type="inferred from homology"/>
<keyword evidence="5" id="KW-0732">Signal</keyword>
<comment type="caution">
    <text evidence="10">The sequence shown here is derived from an EMBL/GenBank/DDBJ whole genome shotgun (WGS) entry which is preliminary data.</text>
</comment>
<dbReference type="EMBL" id="JACMSE010000001">
    <property type="protein sequence ID" value="MBC2888341.1"/>
    <property type="molecule type" value="Genomic_DNA"/>
</dbReference>
<dbReference type="Gene3D" id="3.40.228.10">
    <property type="entry name" value="Dimethylsulfoxide Reductase, domain 2"/>
    <property type="match status" value="1"/>
</dbReference>
<keyword evidence="11" id="KW-1185">Reference proteome</keyword>
<evidence type="ECO:0000313" key="11">
    <source>
        <dbReference type="Proteomes" id="UP000587396"/>
    </source>
</evidence>
<evidence type="ECO:0000256" key="8">
    <source>
        <dbReference type="ARBA" id="ARBA00023014"/>
    </source>
</evidence>
<dbReference type="InterPro" id="IPR006311">
    <property type="entry name" value="TAT_signal"/>
</dbReference>
<dbReference type="GO" id="GO:0030288">
    <property type="term" value="C:outer membrane-bounded periplasmic space"/>
    <property type="evidence" value="ECO:0007669"/>
    <property type="project" value="TreeGrafter"/>
</dbReference>
<feature type="domain" description="4Fe-4S Mo/W bis-MGD-type" evidence="9">
    <location>
        <begin position="62"/>
        <end position="123"/>
    </location>
</feature>
<keyword evidence="6" id="KW-0560">Oxidoreductase</keyword>
<dbReference type="Proteomes" id="UP000587396">
    <property type="component" value="Unassembled WGS sequence"/>
</dbReference>
<evidence type="ECO:0000256" key="4">
    <source>
        <dbReference type="ARBA" id="ARBA00022723"/>
    </source>
</evidence>
<keyword evidence="7" id="KW-0408">Iron</keyword>
<comment type="similarity">
    <text evidence="2">Belongs to the prokaryotic molybdopterin-containing oxidoreductase family.</text>
</comment>
<name>A0A842JCX9_9ACTN</name>
<evidence type="ECO:0000256" key="7">
    <source>
        <dbReference type="ARBA" id="ARBA00023004"/>
    </source>
</evidence>
<dbReference type="InterPro" id="IPR050612">
    <property type="entry name" value="Prok_Mopterin_Oxidored"/>
</dbReference>
<dbReference type="InterPro" id="IPR006963">
    <property type="entry name" value="Mopterin_OxRdtase_4Fe-4S_dom"/>
</dbReference>
<dbReference type="GO" id="GO:0016491">
    <property type="term" value="F:oxidoreductase activity"/>
    <property type="evidence" value="ECO:0007669"/>
    <property type="project" value="UniProtKB-KW"/>
</dbReference>
<dbReference type="Pfam" id="PF01568">
    <property type="entry name" value="Molydop_binding"/>
    <property type="match status" value="1"/>
</dbReference>
<dbReference type="Gene3D" id="2.20.25.90">
    <property type="entry name" value="ADC-like domains"/>
    <property type="match status" value="1"/>
</dbReference>
<dbReference type="SUPFAM" id="SSF50692">
    <property type="entry name" value="ADC-like"/>
    <property type="match status" value="1"/>
</dbReference>
<dbReference type="PROSITE" id="PS51318">
    <property type="entry name" value="TAT"/>
    <property type="match status" value="1"/>
</dbReference>
<dbReference type="GO" id="GO:0043546">
    <property type="term" value="F:molybdopterin cofactor binding"/>
    <property type="evidence" value="ECO:0007669"/>
    <property type="project" value="InterPro"/>
</dbReference>
<dbReference type="InterPro" id="IPR006655">
    <property type="entry name" value="Mopterin_OxRdtase_prok_CS"/>
</dbReference>
<evidence type="ECO:0000256" key="2">
    <source>
        <dbReference type="ARBA" id="ARBA00010312"/>
    </source>
</evidence>
<evidence type="ECO:0000313" key="10">
    <source>
        <dbReference type="EMBL" id="MBC2888341.1"/>
    </source>
</evidence>
<accession>A0A842JCX9</accession>
<dbReference type="GO" id="GO:0009055">
    <property type="term" value="F:electron transfer activity"/>
    <property type="evidence" value="ECO:0007669"/>
    <property type="project" value="TreeGrafter"/>
</dbReference>
<protein>
    <submittedName>
        <fullName evidence="10">Molybdopterin-dependent oxidoreductase</fullName>
    </submittedName>
</protein>
<dbReference type="Gene3D" id="2.40.40.20">
    <property type="match status" value="1"/>
</dbReference>
<dbReference type="PANTHER" id="PTHR43742:SF3">
    <property type="entry name" value="DIMETHYL SULFOXIDE REDUCTASE DMSA"/>
    <property type="match status" value="1"/>
</dbReference>
<dbReference type="SMART" id="SM00926">
    <property type="entry name" value="Molybdop_Fe4S4"/>
    <property type="match status" value="1"/>
</dbReference>
<keyword evidence="3" id="KW-0500">Molybdenum</keyword>
<keyword evidence="4" id="KW-0479">Metal-binding</keyword>
<dbReference type="InterPro" id="IPR006656">
    <property type="entry name" value="Mopterin_OxRdtase"/>
</dbReference>
<dbReference type="PROSITE" id="PS51669">
    <property type="entry name" value="4FE4S_MOW_BIS_MGD"/>
    <property type="match status" value="1"/>
</dbReference>
<reference evidence="10 11" key="1">
    <citation type="submission" date="2020-08" db="EMBL/GenBank/DDBJ databases">
        <authorList>
            <person name="Liu C."/>
            <person name="Sun Q."/>
        </authorList>
    </citation>
    <scope>NUCLEOTIDE SEQUENCE [LARGE SCALE GENOMIC DNA]</scope>
    <source>
        <strain evidence="10 11">N22</strain>
    </source>
</reference>
<dbReference type="GO" id="GO:0051536">
    <property type="term" value="F:iron-sulfur cluster binding"/>
    <property type="evidence" value="ECO:0007669"/>
    <property type="project" value="UniProtKB-KW"/>
</dbReference>
<evidence type="ECO:0000256" key="6">
    <source>
        <dbReference type="ARBA" id="ARBA00023002"/>
    </source>
</evidence>
<dbReference type="SUPFAM" id="SSF53706">
    <property type="entry name" value="Formate dehydrogenase/DMSO reductase, domains 1-3"/>
    <property type="match status" value="1"/>
</dbReference>
<dbReference type="Gene3D" id="3.40.50.740">
    <property type="match status" value="2"/>
</dbReference>
<sequence>MREENRMTVSKNIDRRQFCKGAAAATAAFGALSLAGCAEGNLTETGEAVGSAEAFVANEKDAEWVSVPCWHNCGGRCLNKVLVKDGVVLRQKTDDTHEDSWDWPQSRGCLRGRSVQQQVFGADRLKYPMKRKHWEPLTGGDKSLRGRDEWVRISWDEALDYVAAELKNAKEKYGNRSIFYMNMANLEGVLGGVLGAFGGYADVCGTQSGGTFQYPTMPFGLVYGGLNDRYDILNADYHILWGHNAAWCAFGNPSYYLKHFKKSGVKYVFVGPEFNATASFVDAEWIPTRPGTDTALILGIAHSMITRDDNGSLIDWDFLDRCTVGFDADHMPADAKTDENFRDYVMGKYDGVEKTPEWASEICGTPVDKIHRLADILSCKNNCYFSTNGAPARNKGAENYPQAFMTLACLGGHIGKSGNACALDMNYSSFNRGPNLVQPVDGRVPWQGSIDMNPVDDVLQCGEMWNTILTGKYTYTGHHTRAKYKAPEEREIDIRVIVSDQHNFLQTQSHMSEGIEAFRKVDFVFSLAYVMKTDARYADIVLPIATRWEYNKNSFYDTMMDKENGFAHRKAVDPLFESKTDWNIAKGLCERLGVDWGKLCPDTDDQMWMNAMAKTTVMNEAGKYEPLLTIAQEDYERYNVIGTPQEGRIPLEKFLDDGVYRVKRSADDPFVHIQYKKFREDPDANPIATTASGKLEIYCQAKGDVFALINKGIDRYEDISPLPKYVEQHEGYTDSFTDWEKKVRGPYPFQMTHVHYLRRAHSDMDNLPWAREAMTNPVFINKDDAAAKGISNGDIILVRNDNGSFIRPASVSRTIMPGGILVPHGAGVRIDEESGIDKAGADNMMTSSCKETSAGLNGWNTTLVDYEKYTGNIELLPDCEWPLEIPLPDEE</sequence>
<dbReference type="PROSITE" id="PS00932">
    <property type="entry name" value="MOLYBDOPTERIN_PROK_3"/>
    <property type="match status" value="1"/>
</dbReference>
<evidence type="ECO:0000256" key="5">
    <source>
        <dbReference type="ARBA" id="ARBA00022729"/>
    </source>
</evidence>
<keyword evidence="8" id="KW-0411">Iron-sulfur</keyword>
<evidence type="ECO:0000256" key="1">
    <source>
        <dbReference type="ARBA" id="ARBA00001942"/>
    </source>
</evidence>
<dbReference type="Pfam" id="PF00384">
    <property type="entry name" value="Molybdopterin"/>
    <property type="match status" value="1"/>
</dbReference>
<organism evidence="10 11">
    <name type="scientific">Gordonibacter massiliensis</name>
    <name type="common">ex Traore et al. 2017</name>
    <dbReference type="NCBI Taxonomy" id="1841863"/>
    <lineage>
        <taxon>Bacteria</taxon>
        <taxon>Bacillati</taxon>
        <taxon>Actinomycetota</taxon>
        <taxon>Coriobacteriia</taxon>
        <taxon>Eggerthellales</taxon>
        <taxon>Eggerthellaceae</taxon>
        <taxon>Gordonibacter</taxon>
    </lineage>
</organism>
<dbReference type="AlphaFoldDB" id="A0A842JCX9"/>
<dbReference type="InterPro" id="IPR009010">
    <property type="entry name" value="Asp_de-COase-like_dom_sf"/>
</dbReference>
<evidence type="ECO:0000256" key="3">
    <source>
        <dbReference type="ARBA" id="ARBA00022505"/>
    </source>
</evidence>
<comment type="cofactor">
    <cofactor evidence="1">
        <name>Mo-bis(molybdopterin guanine dinucleotide)</name>
        <dbReference type="ChEBI" id="CHEBI:60539"/>
    </cofactor>
</comment>
<dbReference type="GO" id="GO:0030151">
    <property type="term" value="F:molybdenum ion binding"/>
    <property type="evidence" value="ECO:0007669"/>
    <property type="project" value="TreeGrafter"/>
</dbReference>
<dbReference type="PANTHER" id="PTHR43742">
    <property type="entry name" value="TRIMETHYLAMINE-N-OXIDE REDUCTASE"/>
    <property type="match status" value="1"/>
</dbReference>